<organism evidence="5 6">
    <name type="scientific">Venturia effusa</name>
    <dbReference type="NCBI Taxonomy" id="50376"/>
    <lineage>
        <taxon>Eukaryota</taxon>
        <taxon>Fungi</taxon>
        <taxon>Dikarya</taxon>
        <taxon>Ascomycota</taxon>
        <taxon>Pezizomycotina</taxon>
        <taxon>Dothideomycetes</taxon>
        <taxon>Pleosporomycetidae</taxon>
        <taxon>Venturiales</taxon>
        <taxon>Venturiaceae</taxon>
        <taxon>Venturia</taxon>
    </lineage>
</organism>
<keyword evidence="1" id="KW-0863">Zinc-finger</keyword>
<dbReference type="PROSITE" id="PS50089">
    <property type="entry name" value="ZF_RING_2"/>
    <property type="match status" value="1"/>
</dbReference>
<dbReference type="Proteomes" id="UP000316270">
    <property type="component" value="Chromosome 12"/>
</dbReference>
<feature type="domain" description="RING-type" evidence="4">
    <location>
        <begin position="693"/>
        <end position="743"/>
    </location>
</feature>
<feature type="region of interest" description="Disordered" evidence="3">
    <location>
        <begin position="549"/>
        <end position="571"/>
    </location>
</feature>
<dbReference type="InterPro" id="IPR001841">
    <property type="entry name" value="Znf_RING"/>
</dbReference>
<evidence type="ECO:0000313" key="5">
    <source>
        <dbReference type="EMBL" id="QDS75168.1"/>
    </source>
</evidence>
<dbReference type="OrthoDB" id="1711136at2759"/>
<accession>A0A517LHQ6</accession>
<reference evidence="5 6" key="1">
    <citation type="submission" date="2019-07" db="EMBL/GenBank/DDBJ databases">
        <title>Finished genome of Venturia effusa.</title>
        <authorList>
            <person name="Young C.A."/>
            <person name="Cox M.P."/>
            <person name="Ganley A.R.D."/>
            <person name="David W.J."/>
        </authorList>
    </citation>
    <scope>NUCLEOTIDE SEQUENCE [LARGE SCALE GENOMIC DNA]</scope>
    <source>
        <strain evidence="6">albino</strain>
    </source>
</reference>
<protein>
    <recommendedName>
        <fullName evidence="4">RING-type domain-containing protein</fullName>
    </recommendedName>
</protein>
<dbReference type="EMBL" id="CP042196">
    <property type="protein sequence ID" value="QDS75168.1"/>
    <property type="molecule type" value="Genomic_DNA"/>
</dbReference>
<keyword evidence="1" id="KW-0479">Metal-binding</keyword>
<dbReference type="AlphaFoldDB" id="A0A517LHQ6"/>
<dbReference type="SMART" id="SM00184">
    <property type="entry name" value="RING"/>
    <property type="match status" value="1"/>
</dbReference>
<feature type="region of interest" description="Disordered" evidence="3">
    <location>
        <begin position="600"/>
        <end position="631"/>
    </location>
</feature>
<dbReference type="Gene3D" id="3.30.40.10">
    <property type="entry name" value="Zinc/RING finger domain, C3HC4 (zinc finger)"/>
    <property type="match status" value="1"/>
</dbReference>
<sequence length="754" mass="84967">MGTLTAHVPQLAEHCSHKLASSCRLTSTPNCCACADDRPHNPTYRKYIDGLGYVQLGVRWDHYCWPCYCKLMFIPSSVPLLTTHVAFWNVRVQQSGIPHPQTRIPHVPNQDEFTRRWLEFHQGYRIIKQPDGREERIAVSGEPLKDVDPGVMPRTLDELRAGHLTGAEVAPVSDNPPALAEVDSGPSLDEALDQLLGEALTEEAQEQSQSNHEIEVVTSSMAQPNGQRGASITIPSMTATELATLRHNIEQVRRQIEVEERNMETCQAEMASDAEDLAQTQQRIEEYQQEASSLRRRMARFERYILNEREHAEIVGEGMSVREAAISQIDEDLQLLRRELRQYRHRAAGEGNFARVFGTREDIQSEDYVSPITNMFTRVNEWGRRQQAQTTIPQEAIIPLTHIDDSLGQEEPEETYRGIPDGRETTRRQAMIRRQTLARRTDRPQLEVSPIEVHRDTLGTAQGLQIDISAAPASPSGPTQAVDVFSTPTMNWAGVDRGLSPSTNMAGPDPYAGVENWLPADTSPETDLHDWLSVRGYVPNTRVRRAPDRFRASFTAPSPADSPDLQLPDLRARPLDPATFSQARDIGDDDDDSPRLSARRERMRREARQQFQERHQDLRSILSGGRDETGNSRNEILEATIAAYTTERRHRFPTLMRAMRLPSSAPQPPQGLDIADERPEAKTDEQLMLKVECKICLSQVADTACLPCGHLCMCSWCADQAVPVKKEDRTRPARKGLKCPVCREIVKSRGKIFI</sequence>
<keyword evidence="6" id="KW-1185">Reference proteome</keyword>
<feature type="compositionally biased region" description="Basic and acidic residues" evidence="3">
    <location>
        <begin position="600"/>
        <end position="618"/>
    </location>
</feature>
<dbReference type="PANTHER" id="PTHR10044">
    <property type="entry name" value="INHIBITOR OF APOPTOSIS"/>
    <property type="match status" value="1"/>
</dbReference>
<dbReference type="GO" id="GO:0008270">
    <property type="term" value="F:zinc ion binding"/>
    <property type="evidence" value="ECO:0007669"/>
    <property type="project" value="UniProtKB-KW"/>
</dbReference>
<evidence type="ECO:0000259" key="4">
    <source>
        <dbReference type="PROSITE" id="PS50089"/>
    </source>
</evidence>
<dbReference type="InterPro" id="IPR050784">
    <property type="entry name" value="IAP"/>
</dbReference>
<evidence type="ECO:0000313" key="6">
    <source>
        <dbReference type="Proteomes" id="UP000316270"/>
    </source>
</evidence>
<evidence type="ECO:0000256" key="3">
    <source>
        <dbReference type="SAM" id="MobiDB-lite"/>
    </source>
</evidence>
<dbReference type="InterPro" id="IPR013083">
    <property type="entry name" value="Znf_RING/FYVE/PHD"/>
</dbReference>
<name>A0A517LHQ6_9PEZI</name>
<evidence type="ECO:0000256" key="1">
    <source>
        <dbReference type="PROSITE-ProRule" id="PRU00175"/>
    </source>
</evidence>
<feature type="coiled-coil region" evidence="2">
    <location>
        <begin position="242"/>
        <end position="346"/>
    </location>
</feature>
<proteinExistence type="predicted"/>
<dbReference type="SUPFAM" id="SSF57850">
    <property type="entry name" value="RING/U-box"/>
    <property type="match status" value="1"/>
</dbReference>
<keyword evidence="2" id="KW-0175">Coiled coil</keyword>
<dbReference type="STRING" id="50376.A0A517LHQ6"/>
<gene>
    <name evidence="5" type="ORF">FKW77_008329</name>
</gene>
<dbReference type="Pfam" id="PF13920">
    <property type="entry name" value="zf-C3HC4_3"/>
    <property type="match status" value="1"/>
</dbReference>
<evidence type="ECO:0000256" key="2">
    <source>
        <dbReference type="SAM" id="Coils"/>
    </source>
</evidence>
<keyword evidence="1" id="KW-0862">Zinc</keyword>